<dbReference type="EMBL" id="BSEH01000649">
    <property type="protein sequence ID" value="GLJ58997.1"/>
    <property type="molecule type" value="Genomic_DNA"/>
</dbReference>
<evidence type="ECO:0000256" key="1">
    <source>
        <dbReference type="SAM" id="MobiDB-lite"/>
    </source>
</evidence>
<reference evidence="3" key="1">
    <citation type="submission" date="2022-12" db="EMBL/GenBank/DDBJ databases">
        <title>Chromosome-Level Genome Assembly of Japanese Cedar (Cryptomeriajaponica D. Don).</title>
        <authorList>
            <person name="Fujino T."/>
            <person name="Yamaguchi K."/>
            <person name="Yokoyama T."/>
            <person name="Hamanaka T."/>
            <person name="Harazono Y."/>
            <person name="Kamada H."/>
            <person name="Kobayashi W."/>
            <person name="Ujino-Ihara T."/>
            <person name="Uchiyama K."/>
            <person name="Matsumoto A."/>
            <person name="Izuno A."/>
            <person name="Tsumura Y."/>
            <person name="Toyoda A."/>
            <person name="Shigenobu S."/>
            <person name="Moriguchi Y."/>
            <person name="Ueno S."/>
            <person name="Kasahara M."/>
        </authorList>
    </citation>
    <scope>NUCLEOTIDE SEQUENCE</scope>
</reference>
<evidence type="ECO:0000313" key="3">
    <source>
        <dbReference type="EMBL" id="GLJ59044.1"/>
    </source>
</evidence>
<protein>
    <submittedName>
        <fullName evidence="3">Uncharacterized protein</fullName>
    </submittedName>
</protein>
<accession>A0AAD3NSD9</accession>
<organism evidence="3 4">
    <name type="scientific">Cryptomeria japonica</name>
    <name type="common">Japanese cedar</name>
    <name type="synonym">Cupressus japonica</name>
    <dbReference type="NCBI Taxonomy" id="3369"/>
    <lineage>
        <taxon>Eukaryota</taxon>
        <taxon>Viridiplantae</taxon>
        <taxon>Streptophyta</taxon>
        <taxon>Embryophyta</taxon>
        <taxon>Tracheophyta</taxon>
        <taxon>Spermatophyta</taxon>
        <taxon>Pinopsida</taxon>
        <taxon>Pinidae</taxon>
        <taxon>Conifers II</taxon>
        <taxon>Cupressales</taxon>
        <taxon>Cupressaceae</taxon>
        <taxon>Cryptomeria</taxon>
    </lineage>
</organism>
<dbReference type="EMBL" id="BSEH01000663">
    <property type="protein sequence ID" value="GLJ59044.1"/>
    <property type="molecule type" value="Genomic_DNA"/>
</dbReference>
<evidence type="ECO:0000313" key="2">
    <source>
        <dbReference type="EMBL" id="GLJ58997.1"/>
    </source>
</evidence>
<dbReference type="Proteomes" id="UP001234787">
    <property type="component" value="Unassembled WGS sequence"/>
</dbReference>
<dbReference type="AlphaFoldDB" id="A0AAD3NSD9"/>
<sequence length="170" mass="18871">MRQSRSTGLSGDYQDRHDDLMVKLLKEPCIYAGWLFILFEPGKIPGILTLKNLPLLLTKPSVDENGYQSLNPVILTARSGGWNVKIKIIMSSWSLFGSTITVFAPAVQQSGSVVISFYTLRTTHSTCPLPASINDPAQSEKSALKRNRSSMSGRNNRANLECEISIHFDR</sequence>
<evidence type="ECO:0000313" key="4">
    <source>
        <dbReference type="Proteomes" id="UP001234787"/>
    </source>
</evidence>
<gene>
    <name evidence="2" type="ORF">SUGI_1487790</name>
    <name evidence="3" type="ORF">SUGI_1489740</name>
</gene>
<comment type="caution">
    <text evidence="3">The sequence shown here is derived from an EMBL/GenBank/DDBJ whole genome shotgun (WGS) entry which is preliminary data.</text>
</comment>
<keyword evidence="4" id="KW-1185">Reference proteome</keyword>
<feature type="region of interest" description="Disordered" evidence="1">
    <location>
        <begin position="131"/>
        <end position="154"/>
    </location>
</feature>
<name>A0AAD3NSD9_CRYJA</name>
<proteinExistence type="predicted"/>